<dbReference type="PANTHER" id="PTHR22762">
    <property type="entry name" value="ALPHA-GLUCOSIDASE"/>
    <property type="match status" value="1"/>
</dbReference>
<dbReference type="Gene3D" id="2.60.40.1760">
    <property type="entry name" value="glycosyl hydrolase (family 31)"/>
    <property type="match status" value="1"/>
</dbReference>
<dbReference type="InterPro" id="IPR025887">
    <property type="entry name" value="Glyco_hydro_31_N_dom"/>
</dbReference>
<feature type="domain" description="Glycoside hydrolase family 31 TIM barrel" evidence="10">
    <location>
        <begin position="435"/>
        <end position="808"/>
    </location>
</feature>
<proteinExistence type="inferred from homology"/>
<keyword evidence="5 9" id="KW-0378">Hydrolase</keyword>
<dbReference type="PROSITE" id="PS00707">
    <property type="entry name" value="GLYCOSYL_HYDROL_F31_2"/>
    <property type="match status" value="1"/>
</dbReference>
<dbReference type="Gene3D" id="3.80.10.10">
    <property type="entry name" value="Ribonuclease Inhibitor"/>
    <property type="match status" value="1"/>
</dbReference>
<dbReference type="InterPro" id="IPR032675">
    <property type="entry name" value="LRR_dom_sf"/>
</dbReference>
<evidence type="ECO:0000256" key="2">
    <source>
        <dbReference type="ARBA" id="ARBA00007806"/>
    </source>
</evidence>
<dbReference type="SUPFAM" id="SSF74650">
    <property type="entry name" value="Galactose mutarotase-like"/>
    <property type="match status" value="1"/>
</dbReference>
<evidence type="ECO:0000256" key="1">
    <source>
        <dbReference type="ARBA" id="ARBA00001657"/>
    </source>
</evidence>
<keyword evidence="6" id="KW-0325">Glycoprotein</keyword>
<sequence length="1055" mass="117877">MDLSGSYENLVRGKGPQDHVPLVLEKHSRRTPLASDGSDSNESFKNCCAHLTHPRPLTLAFGAWNSRAEQARSLESTRQLVMGGIPKTMENASSLTLLFLQQNQFYNAAPMGFSPRFQFKYLSMSRNKLSGPLPLWLYEHKILIILNLTVNALTGAIPSWLSNQPILNYLSLGQNGFRVFPLGCQAIGAGYTLTSVREAPDGRSFTAQLQLVAGDPLYGSDIQYPQLVVRYESGDRLRVYIADTQKQRWEVPRQLVARNDDDNGTNNKEPELQFSYTENPFGFAVTRHSNGEVLFNSTPQGQGKAYPFGSMVFKDQYLEISTVLPWNASLYGLGESTRPGFRLDKNETHHTLWNADIGSVNLYLNLYGSHPFYMDVRAGGVAHGVLLLNSNGMDIEYGGNYLTYRVIGGVLDFYFFSGPSPLSVVQQYTGLVGRPAPMPYWSFGFHQCRYGYKNITDVKSVVAGYAAAELPLEVIWTDIDYMDDFKDFTLDPVNFPEKEMREFIEQIHADGQKYVLIIDPGISINGTYKTFQRGLQDDIFVKQAGIPFLAQVWPGPVHFPDFLNPKTPSFWTKEILDFHSTIPFDGLWLDMNEVSNFCSGITCSLPKDGNCPRKDAQTECCLVCSDANVTKWDDPPYKINNSGIFRPLGNKTMPASAVYYDGILEYNAHNLYGLSEAIVTKNALELILNRRPFVLTRSTFVGSGAHAAHWTGDNAATWDDLWYSIPTMLNFGLFGVPMVGADICGFSRDTTEELCNRWIELGSFYPFARDHSEKGSIRQELYLWKSVTESARKALGLRYRLLPFIYTLSFEAHTKGSPIARPLFFTFPKDAYTLGISSQFLLGNGVLVSPVLKEGARTVDAYFPKGTWYSLFNVSDSIQVESGSYVRLQAPLDTINVHVYEGTILPMQEMGRTTREVRKSPFSLVVAMGSKMEASGELYLDNGDDLNMKLENGKSSFIKFYASVEEKGLSLRSKVQMGKYAIREGWILQTVIVLGLKTSSNSVAALSSASFSVHSNGGDEEKMKIGVTVDGKSLVVSNITLPIGKNFEMFLTWKK</sequence>
<dbReference type="EMBL" id="JAHRHJ020003813">
    <property type="protein sequence ID" value="KAH9288314.1"/>
    <property type="molecule type" value="Genomic_DNA"/>
</dbReference>
<keyword evidence="7 9" id="KW-0326">Glycosidase</keyword>
<feature type="domain" description="Glycosyl hydrolase family 31 C-terminal" evidence="12">
    <location>
        <begin position="816"/>
        <end position="905"/>
    </location>
</feature>
<evidence type="ECO:0000313" key="14">
    <source>
        <dbReference type="Proteomes" id="UP000824469"/>
    </source>
</evidence>
<dbReference type="GO" id="GO:0030246">
    <property type="term" value="F:carbohydrate binding"/>
    <property type="evidence" value="ECO:0007669"/>
    <property type="project" value="InterPro"/>
</dbReference>
<dbReference type="InterPro" id="IPR011013">
    <property type="entry name" value="Gal_mutarotase_sf_dom"/>
</dbReference>
<dbReference type="FunFam" id="3.20.20.80:FF:000016">
    <property type="entry name" value="Maltase-glucoamylase, intestinal"/>
    <property type="match status" value="1"/>
</dbReference>
<dbReference type="SUPFAM" id="SSF52058">
    <property type="entry name" value="L domain-like"/>
    <property type="match status" value="1"/>
</dbReference>
<evidence type="ECO:0000256" key="6">
    <source>
        <dbReference type="ARBA" id="ARBA00023180"/>
    </source>
</evidence>
<dbReference type="Pfam" id="PF13802">
    <property type="entry name" value="Gal_mutarotas_2"/>
    <property type="match status" value="1"/>
</dbReference>
<feature type="domain" description="Glycoside hydrolase family 31 N-terminal" evidence="11">
    <location>
        <begin position="246"/>
        <end position="394"/>
    </location>
</feature>
<dbReference type="CDD" id="cd14752">
    <property type="entry name" value="GH31_N"/>
    <property type="match status" value="1"/>
</dbReference>
<evidence type="ECO:0000256" key="4">
    <source>
        <dbReference type="ARBA" id="ARBA00022729"/>
    </source>
</evidence>
<evidence type="ECO:0000259" key="10">
    <source>
        <dbReference type="Pfam" id="PF01055"/>
    </source>
</evidence>
<dbReference type="AlphaFoldDB" id="A0AA38BZM9"/>
<dbReference type="SUPFAM" id="SSF51011">
    <property type="entry name" value="Glycosyl hydrolase domain"/>
    <property type="match status" value="1"/>
</dbReference>
<dbReference type="PROSITE" id="PS00129">
    <property type="entry name" value="GLYCOSYL_HYDROL_F31_1"/>
    <property type="match status" value="1"/>
</dbReference>
<dbReference type="InterPro" id="IPR013780">
    <property type="entry name" value="Glyco_hydro_b"/>
</dbReference>
<accession>A0AA38BZM9</accession>
<evidence type="ECO:0000259" key="11">
    <source>
        <dbReference type="Pfam" id="PF13802"/>
    </source>
</evidence>
<comment type="caution">
    <text evidence="13">The sequence shown here is derived from an EMBL/GenBank/DDBJ whole genome shotgun (WGS) entry which is preliminary data.</text>
</comment>
<dbReference type="InterPro" id="IPR030459">
    <property type="entry name" value="Glyco_hydro_31_CS"/>
</dbReference>
<dbReference type="Pfam" id="PF01055">
    <property type="entry name" value="Glyco_hydro_31_2nd"/>
    <property type="match status" value="1"/>
</dbReference>
<name>A0AA38BZM9_TAXCH</name>
<dbReference type="Proteomes" id="UP000824469">
    <property type="component" value="Unassembled WGS sequence"/>
</dbReference>
<dbReference type="FunFam" id="2.60.40.1180:FF:000044">
    <property type="entry name" value="Alpha-glucosidase 1"/>
    <property type="match status" value="1"/>
</dbReference>
<organism evidence="13 14">
    <name type="scientific">Taxus chinensis</name>
    <name type="common">Chinese yew</name>
    <name type="synonym">Taxus wallichiana var. chinensis</name>
    <dbReference type="NCBI Taxonomy" id="29808"/>
    <lineage>
        <taxon>Eukaryota</taxon>
        <taxon>Viridiplantae</taxon>
        <taxon>Streptophyta</taxon>
        <taxon>Embryophyta</taxon>
        <taxon>Tracheophyta</taxon>
        <taxon>Spermatophyta</taxon>
        <taxon>Pinopsida</taxon>
        <taxon>Pinidae</taxon>
        <taxon>Conifers II</taxon>
        <taxon>Cupressales</taxon>
        <taxon>Taxaceae</taxon>
        <taxon>Taxus</taxon>
    </lineage>
</organism>
<evidence type="ECO:0000259" key="12">
    <source>
        <dbReference type="Pfam" id="PF21365"/>
    </source>
</evidence>
<dbReference type="InterPro" id="IPR030458">
    <property type="entry name" value="Glyco_hydro_31_AS"/>
</dbReference>
<evidence type="ECO:0000256" key="5">
    <source>
        <dbReference type="ARBA" id="ARBA00022801"/>
    </source>
</evidence>
<dbReference type="InterPro" id="IPR017853">
    <property type="entry name" value="GH"/>
</dbReference>
<evidence type="ECO:0000256" key="7">
    <source>
        <dbReference type="ARBA" id="ARBA00023295"/>
    </source>
</evidence>
<evidence type="ECO:0000256" key="3">
    <source>
        <dbReference type="ARBA" id="ARBA00012741"/>
    </source>
</evidence>
<comment type="similarity">
    <text evidence="2 9">Belongs to the glycosyl hydrolase 31 family.</text>
</comment>
<evidence type="ECO:0000313" key="13">
    <source>
        <dbReference type="EMBL" id="KAH9288314.1"/>
    </source>
</evidence>
<dbReference type="OMA" id="SANIGYN"/>
<comment type="catalytic activity">
    <reaction evidence="1">
        <text>Hydrolysis of terminal, non-reducing (1-&gt;4)-linked alpha-D-glucose residues with release of alpha-D-glucose.</text>
        <dbReference type="EC" id="3.2.1.20"/>
    </reaction>
</comment>
<dbReference type="CDD" id="cd06602">
    <property type="entry name" value="GH31_MGAM_SI_GAA"/>
    <property type="match status" value="1"/>
</dbReference>
<keyword evidence="4" id="KW-0732">Signal</keyword>
<dbReference type="EC" id="3.2.1.20" evidence="3"/>
<dbReference type="Gene3D" id="3.20.20.80">
    <property type="entry name" value="Glycosidases"/>
    <property type="match status" value="1"/>
</dbReference>
<dbReference type="Gene3D" id="2.60.40.1180">
    <property type="entry name" value="Golgi alpha-mannosidase II"/>
    <property type="match status" value="2"/>
</dbReference>
<reference evidence="13 14" key="1">
    <citation type="journal article" date="2021" name="Nat. Plants">
        <title>The Taxus genome provides insights into paclitaxel biosynthesis.</title>
        <authorList>
            <person name="Xiong X."/>
            <person name="Gou J."/>
            <person name="Liao Q."/>
            <person name="Li Y."/>
            <person name="Zhou Q."/>
            <person name="Bi G."/>
            <person name="Li C."/>
            <person name="Du R."/>
            <person name="Wang X."/>
            <person name="Sun T."/>
            <person name="Guo L."/>
            <person name="Liang H."/>
            <person name="Lu P."/>
            <person name="Wu Y."/>
            <person name="Zhang Z."/>
            <person name="Ro D.K."/>
            <person name="Shang Y."/>
            <person name="Huang S."/>
            <person name="Yan J."/>
        </authorList>
    </citation>
    <scope>NUCLEOTIDE SEQUENCE [LARGE SCALE GENOMIC DNA]</scope>
    <source>
        <strain evidence="13">Ta-2019</strain>
    </source>
</reference>
<dbReference type="Pfam" id="PF21365">
    <property type="entry name" value="Glyco_hydro_31_3rd"/>
    <property type="match status" value="1"/>
</dbReference>
<dbReference type="PANTHER" id="PTHR22762:SF133">
    <property type="entry name" value="P-TYPE DOMAIN-CONTAINING PROTEIN"/>
    <property type="match status" value="1"/>
</dbReference>
<evidence type="ECO:0000256" key="8">
    <source>
        <dbReference type="ARBA" id="ARBA00041343"/>
    </source>
</evidence>
<dbReference type="GO" id="GO:0005975">
    <property type="term" value="P:carbohydrate metabolic process"/>
    <property type="evidence" value="ECO:0007669"/>
    <property type="project" value="InterPro"/>
</dbReference>
<dbReference type="InterPro" id="IPR048395">
    <property type="entry name" value="Glyco_hydro_31_C"/>
</dbReference>
<evidence type="ECO:0000256" key="9">
    <source>
        <dbReference type="RuleBase" id="RU361185"/>
    </source>
</evidence>
<dbReference type="GO" id="GO:0090599">
    <property type="term" value="F:alpha-glucosidase activity"/>
    <property type="evidence" value="ECO:0007669"/>
    <property type="project" value="UniProtKB-ARBA"/>
</dbReference>
<protein>
    <recommendedName>
        <fullName evidence="3">alpha-glucosidase</fullName>
        <ecNumber evidence="3">3.2.1.20</ecNumber>
    </recommendedName>
    <alternativeName>
        <fullName evidence="8">Maltase</fullName>
    </alternativeName>
</protein>
<keyword evidence="14" id="KW-1185">Reference proteome</keyword>
<dbReference type="SUPFAM" id="SSF51445">
    <property type="entry name" value="(Trans)glycosidases"/>
    <property type="match status" value="1"/>
</dbReference>
<gene>
    <name evidence="13" type="ORF">KI387_032431</name>
</gene>
<dbReference type="InterPro" id="IPR000322">
    <property type="entry name" value="Glyco_hydro_31_TIM"/>
</dbReference>